<protein>
    <submittedName>
        <fullName evidence="2">Lycopene cyclase</fullName>
    </submittedName>
</protein>
<sequence length="379" mass="42420">MFVQAEDNIWDCLIVGGGLAGGLLLQALRTEQPELKVLLLERGTQLGGNHTWSFHGSDVPGDATWLQSLISKTWPAYEVRFPRYQRKIQSSYCSIKAQDFHQKLLGQHGSQILLQASVQEVRRDSVTLLDGRMFRAKCVIDARGWGAAADVKRGYQKFVGLDVKLSQPHGLNHVILKDVLVPQVDGYRFVYILPWSETELLVEDTYYSNTPDLDVTALKSGILDYIAGKGWVTESVIRQEVGCLPLDLYDVPVEGGPSGGPLNLGAASGVYQPVTGYTFPQTVACVQALAKSSLDTWGEVLPALQLNYKKQARYLRILNRMMFLAAVPEKRYVILERFYLLSEALIERFYQGRLTVLDQVRILCGKPPVSVWRALKSLF</sequence>
<evidence type="ECO:0000313" key="3">
    <source>
        <dbReference type="Proteomes" id="UP000008080"/>
    </source>
</evidence>
<name>Q6MMA6_BDEBA</name>
<dbReference type="HOGENOM" id="CLU_698000_0_0_7"/>
<accession>Q6MMA6</accession>
<comment type="similarity">
    <text evidence="1">Belongs to the lycopene cyclase family.</text>
</comment>
<dbReference type="SUPFAM" id="SSF51905">
    <property type="entry name" value="FAD/NAD(P)-binding domain"/>
    <property type="match status" value="1"/>
</dbReference>
<dbReference type="eggNOG" id="COG0654">
    <property type="taxonomic scope" value="Bacteria"/>
</dbReference>
<dbReference type="GeneID" id="93012711"/>
<proteinExistence type="inferred from homology"/>
<keyword evidence="3" id="KW-1185">Reference proteome</keyword>
<dbReference type="RefSeq" id="WP_011164201.1">
    <property type="nucleotide sequence ID" value="NC_005363.1"/>
</dbReference>
<dbReference type="Pfam" id="PF05834">
    <property type="entry name" value="Lycopene_cycl"/>
    <property type="match status" value="1"/>
</dbReference>
<dbReference type="InterPro" id="IPR010108">
    <property type="entry name" value="Lycopene_cyclase_b/e"/>
</dbReference>
<dbReference type="AlphaFoldDB" id="Q6MMA6"/>
<dbReference type="KEGG" id="bba:Bd1730"/>
<dbReference type="InterPro" id="IPR036188">
    <property type="entry name" value="FAD/NAD-bd_sf"/>
</dbReference>
<dbReference type="GO" id="GO:0045436">
    <property type="term" value="F:lycopene beta cyclase activity"/>
    <property type="evidence" value="ECO:0007669"/>
    <property type="project" value="InterPro"/>
</dbReference>
<dbReference type="GO" id="GO:0016117">
    <property type="term" value="P:carotenoid biosynthetic process"/>
    <property type="evidence" value="ECO:0007669"/>
    <property type="project" value="InterPro"/>
</dbReference>
<dbReference type="Gene3D" id="3.50.50.60">
    <property type="entry name" value="FAD/NAD(P)-binding domain"/>
    <property type="match status" value="1"/>
</dbReference>
<dbReference type="GO" id="GO:0016705">
    <property type="term" value="F:oxidoreductase activity, acting on paired donors, with incorporation or reduction of molecular oxygen"/>
    <property type="evidence" value="ECO:0007669"/>
    <property type="project" value="InterPro"/>
</dbReference>
<dbReference type="STRING" id="264462.Bd1730"/>
<dbReference type="InterPro" id="IPR008461">
    <property type="entry name" value="CrtY"/>
</dbReference>
<dbReference type="EMBL" id="BX842650">
    <property type="protein sequence ID" value="CAE79599.1"/>
    <property type="molecule type" value="Genomic_DNA"/>
</dbReference>
<gene>
    <name evidence="2" type="ordered locus">Bd1730</name>
</gene>
<dbReference type="NCBIfam" id="TIGR01790">
    <property type="entry name" value="carotene-cycl"/>
    <property type="match status" value="1"/>
</dbReference>
<dbReference type="NCBIfam" id="TIGR01789">
    <property type="entry name" value="lycopene_cycl"/>
    <property type="match status" value="1"/>
</dbReference>
<reference evidence="2 3" key="1">
    <citation type="journal article" date="2004" name="Science">
        <title>A predator unmasked: life cycle of Bdellovibrio bacteriovorus from a genomic perspective.</title>
        <authorList>
            <person name="Rendulic S."/>
            <person name="Jagtap P."/>
            <person name="Rosinus A."/>
            <person name="Eppinger M."/>
            <person name="Baar C."/>
            <person name="Lanz C."/>
            <person name="Keller H."/>
            <person name="Lambert C."/>
            <person name="Evans K.J."/>
            <person name="Goesmann A."/>
            <person name="Meyer F."/>
            <person name="Sockett R.E."/>
            <person name="Schuster S.C."/>
        </authorList>
    </citation>
    <scope>NUCLEOTIDE SEQUENCE [LARGE SCALE GENOMIC DNA]</scope>
    <source>
        <strain evidence="3">ATCC 15356 / DSM 50701 / NCIMB 9529 / HD100</strain>
    </source>
</reference>
<evidence type="ECO:0000256" key="1">
    <source>
        <dbReference type="ARBA" id="ARBA00006599"/>
    </source>
</evidence>
<dbReference type="Proteomes" id="UP000008080">
    <property type="component" value="Chromosome"/>
</dbReference>
<organism evidence="2 3">
    <name type="scientific">Bdellovibrio bacteriovorus (strain ATCC 15356 / DSM 50701 / NCIMB 9529 / HD100)</name>
    <dbReference type="NCBI Taxonomy" id="264462"/>
    <lineage>
        <taxon>Bacteria</taxon>
        <taxon>Pseudomonadati</taxon>
        <taxon>Bdellovibrionota</taxon>
        <taxon>Bdellovibrionia</taxon>
        <taxon>Bdellovibrionales</taxon>
        <taxon>Pseudobdellovibrionaceae</taxon>
        <taxon>Bdellovibrio</taxon>
    </lineage>
</organism>
<evidence type="ECO:0000313" key="2">
    <source>
        <dbReference type="EMBL" id="CAE79599.1"/>
    </source>
</evidence>